<dbReference type="GO" id="GO:0016020">
    <property type="term" value="C:membrane"/>
    <property type="evidence" value="ECO:0007669"/>
    <property type="project" value="UniProtKB-SubCell"/>
</dbReference>
<feature type="transmembrane region" description="Helical" evidence="5">
    <location>
        <begin position="409"/>
        <end position="430"/>
    </location>
</feature>
<feature type="transmembrane region" description="Helical" evidence="5">
    <location>
        <begin position="184"/>
        <end position="206"/>
    </location>
</feature>
<feature type="transmembrane region" description="Helical" evidence="5">
    <location>
        <begin position="442"/>
        <end position="459"/>
    </location>
</feature>
<accession>A0A6J0C309</accession>
<feature type="transmembrane region" description="Helical" evidence="5">
    <location>
        <begin position="125"/>
        <end position="144"/>
    </location>
</feature>
<keyword evidence="2 5" id="KW-0812">Transmembrane</keyword>
<keyword evidence="4 5" id="KW-0472">Membrane</keyword>
<gene>
    <name evidence="8 9 10" type="primary">LOC107225014</name>
</gene>
<feature type="transmembrane region" description="Helical" evidence="5">
    <location>
        <begin position="58"/>
        <end position="78"/>
    </location>
</feature>
<evidence type="ECO:0000313" key="7">
    <source>
        <dbReference type="Proteomes" id="UP000829291"/>
    </source>
</evidence>
<feature type="transmembrane region" description="Helical" evidence="5">
    <location>
        <begin position="150"/>
        <end position="172"/>
    </location>
</feature>
<feature type="domain" description="Major facilitator superfamily (MFS) profile" evidence="6">
    <location>
        <begin position="58"/>
        <end position="466"/>
    </location>
</feature>
<name>A0A6J0C309_NEOLC</name>
<dbReference type="GO" id="GO:0097037">
    <property type="term" value="P:heme export"/>
    <property type="evidence" value="ECO:0007669"/>
    <property type="project" value="TreeGrafter"/>
</dbReference>
<sequence>MVTAERNENIVEDRDLLSQRHRLVIKPVVSEFVEMQPDEKLSKIVGNATEIKVYPRRWLQLVLFIVFSTANNLQWYQYTIINNIVSRYYNVSSLAIDWTSMIFMVTYMVVIFPASYVTDRVGLRWTVVLASTLTCIGAWLKVLSASPDRFMVTFTGQILVAVAQVFILPVPGRLAAYWFGPKQIALATAFACAGTHIGFSICFPTVPVLVKNHDNIEDIGKDLYKVFWGIALCCSVIVVAIIFLFKDEPLLPPSDARALQKLHKERSPEGFWPPVKRTLCNIDFILLWNSYGIIMSVLGATNTVLNSLCLAHFKNGEQIAGNLGLSIVGTGGFGTVFLAMILDKTKAFRIIPIAIGSLALLTEVLFAISFSLEVQWMVVVTGMMLGTFLVGWASLGFEVCAETTYPEPVGTTVGILNISIQIYGTLMVLIVRRLIETYGDRAAHYCLSASLLIGTILIASTRGNFRRQNAERIAKYNPVALQEFPKPEKQ</sequence>
<dbReference type="InterPro" id="IPR049680">
    <property type="entry name" value="FLVCR1-2_SLC49-like"/>
</dbReference>
<feature type="transmembrane region" description="Helical" evidence="5">
    <location>
        <begin position="319"/>
        <end position="342"/>
    </location>
</feature>
<dbReference type="RefSeq" id="XP_046602117.1">
    <property type="nucleotide sequence ID" value="XM_046746161.1"/>
</dbReference>
<dbReference type="InterPro" id="IPR011701">
    <property type="entry name" value="MFS"/>
</dbReference>
<comment type="subcellular location">
    <subcellularLocation>
        <location evidence="1">Membrane</location>
        <topology evidence="1">Multi-pass membrane protein</topology>
    </subcellularLocation>
</comment>
<evidence type="ECO:0000313" key="8">
    <source>
        <dbReference type="RefSeq" id="XP_015520799.1"/>
    </source>
</evidence>
<protein>
    <submittedName>
        <fullName evidence="8 9 10">Uncharacterized MFS-type transporter C09D4.1</fullName>
    </submittedName>
</protein>
<dbReference type="GO" id="GO:0015232">
    <property type="term" value="F:heme transmembrane transporter activity"/>
    <property type="evidence" value="ECO:0007669"/>
    <property type="project" value="TreeGrafter"/>
</dbReference>
<evidence type="ECO:0000256" key="2">
    <source>
        <dbReference type="ARBA" id="ARBA00022692"/>
    </source>
</evidence>
<evidence type="ECO:0000256" key="4">
    <source>
        <dbReference type="ARBA" id="ARBA00023136"/>
    </source>
</evidence>
<reference evidence="8" key="1">
    <citation type="submission" date="2025-04" db="UniProtKB">
        <authorList>
            <consortium name="RefSeq"/>
        </authorList>
    </citation>
    <scope>IDENTIFICATION</scope>
    <source>
        <tissue evidence="9 10">Thorax and Abdomen</tissue>
        <tissue evidence="8">Whole body</tissue>
    </source>
</reference>
<evidence type="ECO:0000256" key="5">
    <source>
        <dbReference type="SAM" id="Phobius"/>
    </source>
</evidence>
<dbReference type="Gene3D" id="1.20.1250.20">
    <property type="entry name" value="MFS general substrate transporter like domains"/>
    <property type="match status" value="2"/>
</dbReference>
<evidence type="ECO:0000259" key="6">
    <source>
        <dbReference type="PROSITE" id="PS50850"/>
    </source>
</evidence>
<evidence type="ECO:0000313" key="10">
    <source>
        <dbReference type="RefSeq" id="XP_046602117.1"/>
    </source>
</evidence>
<dbReference type="InParanoid" id="A0A6J0C309"/>
<dbReference type="GO" id="GO:0020037">
    <property type="term" value="F:heme binding"/>
    <property type="evidence" value="ECO:0007669"/>
    <property type="project" value="TreeGrafter"/>
</dbReference>
<dbReference type="Pfam" id="PF07690">
    <property type="entry name" value="MFS_1"/>
    <property type="match status" value="1"/>
</dbReference>
<dbReference type="InterPro" id="IPR020846">
    <property type="entry name" value="MFS_dom"/>
</dbReference>
<dbReference type="PROSITE" id="PS50850">
    <property type="entry name" value="MFS"/>
    <property type="match status" value="1"/>
</dbReference>
<dbReference type="SUPFAM" id="SSF103473">
    <property type="entry name" value="MFS general substrate transporter"/>
    <property type="match status" value="1"/>
</dbReference>
<evidence type="ECO:0000313" key="9">
    <source>
        <dbReference type="RefSeq" id="XP_046602116.1"/>
    </source>
</evidence>
<feature type="transmembrane region" description="Helical" evidence="5">
    <location>
        <begin position="349"/>
        <end position="370"/>
    </location>
</feature>
<feature type="transmembrane region" description="Helical" evidence="5">
    <location>
        <begin position="226"/>
        <end position="245"/>
    </location>
</feature>
<feature type="transmembrane region" description="Helical" evidence="5">
    <location>
        <begin position="286"/>
        <end position="313"/>
    </location>
</feature>
<dbReference type="GeneID" id="107225014"/>
<dbReference type="RefSeq" id="XP_046602116.1">
    <property type="nucleotide sequence ID" value="XM_046746160.1"/>
</dbReference>
<keyword evidence="3 5" id="KW-1133">Transmembrane helix</keyword>
<dbReference type="InterPro" id="IPR036259">
    <property type="entry name" value="MFS_trans_sf"/>
</dbReference>
<dbReference type="PANTHER" id="PTHR10924:SF4">
    <property type="entry name" value="GH15861P"/>
    <property type="match status" value="1"/>
</dbReference>
<dbReference type="KEGG" id="nlo:107225014"/>
<proteinExistence type="predicted"/>
<feature type="transmembrane region" description="Helical" evidence="5">
    <location>
        <begin position="98"/>
        <end position="118"/>
    </location>
</feature>
<dbReference type="RefSeq" id="XP_015520799.1">
    <property type="nucleotide sequence ID" value="XM_015665313.1"/>
</dbReference>
<organism evidence="7 8">
    <name type="scientific">Neodiprion lecontei</name>
    <name type="common">Redheaded pine sawfly</name>
    <dbReference type="NCBI Taxonomy" id="441921"/>
    <lineage>
        <taxon>Eukaryota</taxon>
        <taxon>Metazoa</taxon>
        <taxon>Ecdysozoa</taxon>
        <taxon>Arthropoda</taxon>
        <taxon>Hexapoda</taxon>
        <taxon>Insecta</taxon>
        <taxon>Pterygota</taxon>
        <taxon>Neoptera</taxon>
        <taxon>Endopterygota</taxon>
        <taxon>Hymenoptera</taxon>
        <taxon>Tenthredinoidea</taxon>
        <taxon>Diprionidae</taxon>
        <taxon>Diprioninae</taxon>
        <taxon>Neodiprion</taxon>
    </lineage>
</organism>
<evidence type="ECO:0000256" key="3">
    <source>
        <dbReference type="ARBA" id="ARBA00022989"/>
    </source>
</evidence>
<dbReference type="OrthoDB" id="422206at2759"/>
<dbReference type="Proteomes" id="UP000829291">
    <property type="component" value="Chromosome 7"/>
</dbReference>
<keyword evidence="7" id="KW-1185">Reference proteome</keyword>
<evidence type="ECO:0000256" key="1">
    <source>
        <dbReference type="ARBA" id="ARBA00004141"/>
    </source>
</evidence>
<feature type="transmembrane region" description="Helical" evidence="5">
    <location>
        <begin position="376"/>
        <end position="397"/>
    </location>
</feature>
<dbReference type="AlphaFoldDB" id="A0A6J0C309"/>
<dbReference type="PANTHER" id="PTHR10924">
    <property type="entry name" value="MAJOR FACILITATOR SUPERFAMILY PROTEIN-RELATED"/>
    <property type="match status" value="1"/>
</dbReference>